<dbReference type="AlphaFoldDB" id="A0AAV8SQV1"/>
<protein>
    <recommendedName>
        <fullName evidence="9">Dof zinc finger protein</fullName>
    </recommendedName>
</protein>
<reference evidence="11 12" key="1">
    <citation type="submission" date="2021-09" db="EMBL/GenBank/DDBJ databases">
        <title>Genomic insights and catalytic innovation underlie evolution of tropane alkaloids biosynthesis.</title>
        <authorList>
            <person name="Wang Y.-J."/>
            <person name="Tian T."/>
            <person name="Huang J.-P."/>
            <person name="Huang S.-X."/>
        </authorList>
    </citation>
    <scope>NUCLEOTIDE SEQUENCE [LARGE SCALE GENOMIC DNA]</scope>
    <source>
        <strain evidence="11">KIB-2018</strain>
        <tissue evidence="11">Leaf</tissue>
    </source>
</reference>
<evidence type="ECO:0000256" key="8">
    <source>
        <dbReference type="PROSITE-ProRule" id="PRU00071"/>
    </source>
</evidence>
<evidence type="ECO:0000313" key="11">
    <source>
        <dbReference type="EMBL" id="KAJ8754588.1"/>
    </source>
</evidence>
<keyword evidence="4 9" id="KW-0805">Transcription regulation</keyword>
<evidence type="ECO:0000256" key="6">
    <source>
        <dbReference type="ARBA" id="ARBA00023163"/>
    </source>
</evidence>
<evidence type="ECO:0000256" key="4">
    <source>
        <dbReference type="ARBA" id="ARBA00023015"/>
    </source>
</evidence>
<keyword evidence="12" id="KW-1185">Reference proteome</keyword>
<accession>A0AAV8SQV1</accession>
<evidence type="ECO:0000256" key="5">
    <source>
        <dbReference type="ARBA" id="ARBA00023125"/>
    </source>
</evidence>
<comment type="function">
    <text evidence="9">Transcription factor that binds specifically to a 5'-AA[AG]G-3' consensus core sequence.</text>
</comment>
<dbReference type="PROSITE" id="PS01361">
    <property type="entry name" value="ZF_DOF_1"/>
    <property type="match status" value="1"/>
</dbReference>
<dbReference type="GO" id="GO:0003677">
    <property type="term" value="F:DNA binding"/>
    <property type="evidence" value="ECO:0007669"/>
    <property type="project" value="UniProtKB-UniRule"/>
</dbReference>
<dbReference type="PANTHER" id="PTHR31992:SF111">
    <property type="entry name" value="DOF ZINC FINGER PROTEIN DOF3.5"/>
    <property type="match status" value="1"/>
</dbReference>
<evidence type="ECO:0000256" key="3">
    <source>
        <dbReference type="ARBA" id="ARBA00022833"/>
    </source>
</evidence>
<keyword evidence="3 9" id="KW-0862">Zinc</keyword>
<dbReference type="InterPro" id="IPR045174">
    <property type="entry name" value="Dof"/>
</dbReference>
<sequence>MEKGWRPNAEISPSCPRCGSTNTKFCYYNNYSLTQPRYFCKGCRRYWTKGGSLRNVPVGGGCRKNRRGKSLRLSTDIANSKPSGYGSDHLIRSNCGHRGSSSVESSSSMVADGSHIDIALVYANFLNPQPESKSSSGVERTEFSSDLGRSLEFTNSISNTAFEPCVHLAEDSGVLGCLTIADMPAEAPLSDNDRLTYYGGLTDPTHTNQDSDHLAQYCSSHGTSNYALPPLPGEEMTVPQEMLWPNSRNTMDYHSLQVDHQAVFGPETQDPNMLFGNWSPFELSNDHTFSRT</sequence>
<keyword evidence="7 8" id="KW-0539">Nucleus</keyword>
<evidence type="ECO:0000256" key="2">
    <source>
        <dbReference type="ARBA" id="ARBA00022771"/>
    </source>
</evidence>
<keyword evidence="5 8" id="KW-0238">DNA-binding</keyword>
<dbReference type="EMBL" id="JAIWQS010000009">
    <property type="protein sequence ID" value="KAJ8754588.1"/>
    <property type="molecule type" value="Genomic_DNA"/>
</dbReference>
<dbReference type="GO" id="GO:0008270">
    <property type="term" value="F:zinc ion binding"/>
    <property type="evidence" value="ECO:0007669"/>
    <property type="project" value="UniProtKB-KW"/>
</dbReference>
<evidence type="ECO:0000256" key="9">
    <source>
        <dbReference type="RuleBase" id="RU369094"/>
    </source>
</evidence>
<comment type="caution">
    <text evidence="11">The sequence shown here is derived from an EMBL/GenBank/DDBJ whole genome shotgun (WGS) entry which is preliminary data.</text>
</comment>
<comment type="subcellular location">
    <subcellularLocation>
        <location evidence="8 9">Nucleus</location>
    </subcellularLocation>
</comment>
<keyword evidence="2 8" id="KW-0863">Zinc-finger</keyword>
<evidence type="ECO:0000256" key="1">
    <source>
        <dbReference type="ARBA" id="ARBA00022723"/>
    </source>
</evidence>
<evidence type="ECO:0000313" key="12">
    <source>
        <dbReference type="Proteomes" id="UP001159364"/>
    </source>
</evidence>
<keyword evidence="1 9" id="KW-0479">Metal-binding</keyword>
<organism evidence="11 12">
    <name type="scientific">Erythroxylum novogranatense</name>
    <dbReference type="NCBI Taxonomy" id="1862640"/>
    <lineage>
        <taxon>Eukaryota</taxon>
        <taxon>Viridiplantae</taxon>
        <taxon>Streptophyta</taxon>
        <taxon>Embryophyta</taxon>
        <taxon>Tracheophyta</taxon>
        <taxon>Spermatophyta</taxon>
        <taxon>Magnoliopsida</taxon>
        <taxon>eudicotyledons</taxon>
        <taxon>Gunneridae</taxon>
        <taxon>Pentapetalae</taxon>
        <taxon>rosids</taxon>
        <taxon>fabids</taxon>
        <taxon>Malpighiales</taxon>
        <taxon>Erythroxylaceae</taxon>
        <taxon>Erythroxylum</taxon>
    </lineage>
</organism>
<gene>
    <name evidence="11" type="ORF">K2173_010194</name>
</gene>
<dbReference type="InterPro" id="IPR003851">
    <property type="entry name" value="Znf_Dof"/>
</dbReference>
<name>A0AAV8SQV1_9ROSI</name>
<keyword evidence="6 9" id="KW-0804">Transcription</keyword>
<dbReference type="Proteomes" id="UP001159364">
    <property type="component" value="Linkage Group LG09"/>
</dbReference>
<dbReference type="Pfam" id="PF02701">
    <property type="entry name" value="Zn_ribbon_Dof"/>
    <property type="match status" value="1"/>
</dbReference>
<evidence type="ECO:0000259" key="10">
    <source>
        <dbReference type="PROSITE" id="PS50884"/>
    </source>
</evidence>
<proteinExistence type="predicted"/>
<dbReference type="PANTHER" id="PTHR31992">
    <property type="entry name" value="DOF ZINC FINGER PROTEIN DOF1.4-RELATED"/>
    <property type="match status" value="1"/>
</dbReference>
<dbReference type="GO" id="GO:0005634">
    <property type="term" value="C:nucleus"/>
    <property type="evidence" value="ECO:0007669"/>
    <property type="project" value="UniProtKB-SubCell"/>
</dbReference>
<evidence type="ECO:0000256" key="7">
    <source>
        <dbReference type="ARBA" id="ARBA00023242"/>
    </source>
</evidence>
<dbReference type="PROSITE" id="PS50884">
    <property type="entry name" value="ZF_DOF_2"/>
    <property type="match status" value="1"/>
</dbReference>
<dbReference type="GO" id="GO:0003700">
    <property type="term" value="F:DNA-binding transcription factor activity"/>
    <property type="evidence" value="ECO:0007669"/>
    <property type="project" value="UniProtKB-UniRule"/>
</dbReference>
<feature type="domain" description="Dof-type" evidence="10">
    <location>
        <begin position="13"/>
        <end position="67"/>
    </location>
</feature>